<comment type="caution">
    <text evidence="1">The sequence shown here is derived from an EMBL/GenBank/DDBJ whole genome shotgun (WGS) entry which is preliminary data.</text>
</comment>
<feature type="non-terminal residue" evidence="1">
    <location>
        <position position="1"/>
    </location>
</feature>
<reference evidence="1 2" key="1">
    <citation type="journal article" date="2016" name="Sci. Rep.">
        <title>Metabolic traits of an uncultured archaeal lineage -MSBL1- from brine pools of the Red Sea.</title>
        <authorList>
            <person name="Mwirichia R."/>
            <person name="Alam I."/>
            <person name="Rashid M."/>
            <person name="Vinu M."/>
            <person name="Ba-Alawi W."/>
            <person name="Anthony Kamau A."/>
            <person name="Kamanda Ngugi D."/>
            <person name="Goker M."/>
            <person name="Klenk H.P."/>
            <person name="Bajic V."/>
            <person name="Stingl U."/>
        </authorList>
    </citation>
    <scope>NUCLEOTIDE SEQUENCE [LARGE SCALE GENOMIC DNA]</scope>
    <source>
        <strain evidence="1">SCGC-AAA261F19</strain>
    </source>
</reference>
<dbReference type="EMBL" id="LHXZ01000061">
    <property type="protein sequence ID" value="KXB02448.1"/>
    <property type="molecule type" value="Genomic_DNA"/>
</dbReference>
<dbReference type="Proteomes" id="UP000070565">
    <property type="component" value="Unassembled WGS sequence"/>
</dbReference>
<protein>
    <submittedName>
        <fullName evidence="1">Uncharacterized protein</fullName>
    </submittedName>
</protein>
<accession>A0A133V7L9</accession>
<sequence length="62" mass="7251">NEPLIEGKIMFFPKSMNGMVDFPSYRDQWEVASRFYSGVVLEERCRRGNSKRDEGAVFNDPF</sequence>
<gene>
    <name evidence="1" type="ORF">AKJ45_03505</name>
</gene>
<name>A0A133V7L9_9EURY</name>
<evidence type="ECO:0000313" key="2">
    <source>
        <dbReference type="Proteomes" id="UP000070565"/>
    </source>
</evidence>
<keyword evidence="2" id="KW-1185">Reference proteome</keyword>
<evidence type="ECO:0000313" key="1">
    <source>
        <dbReference type="EMBL" id="KXB02448.1"/>
    </source>
</evidence>
<dbReference type="AlphaFoldDB" id="A0A133V7L9"/>
<proteinExistence type="predicted"/>
<organism evidence="1 2">
    <name type="scientific">candidate division MSBL1 archaeon SCGC-AAA261F19</name>
    <dbReference type="NCBI Taxonomy" id="1698275"/>
    <lineage>
        <taxon>Archaea</taxon>
        <taxon>Methanobacteriati</taxon>
        <taxon>Methanobacteriota</taxon>
        <taxon>candidate division MSBL1</taxon>
    </lineage>
</organism>